<organism evidence="1">
    <name type="scientific">Anaerococcus vaginalis</name>
    <dbReference type="NCBI Taxonomy" id="33037"/>
    <lineage>
        <taxon>Bacteria</taxon>
        <taxon>Bacillati</taxon>
        <taxon>Bacillota</taxon>
        <taxon>Tissierellia</taxon>
        <taxon>Tissierellales</taxon>
        <taxon>Peptoniphilaceae</taxon>
        <taxon>Anaerococcus</taxon>
    </lineage>
</organism>
<accession>A0A6N2SI38</accession>
<name>A0A6N2SI38_9FIRM</name>
<sequence length="269" mass="31473">MYRPSMYDKHDETMLKFVEKFNGSLVCKNIEMRPNKVETYDNDGIFIDIYTNQSIGYDWEYRDRYFEHCKLEFDSLGQYERKLEKKSIQISLQCDSTETGIAVGWHEDWLQEERERRALRTDSSWKENASIRYTNKFKIYSFSKIDLFKNMVASAIRLQEYSSKIFEIMTETVNSGIVVSRTNMPQTKQLSSPEAKSKGNANTLVDFFKSKGLEIVDKRPNGGCLWVIGNENEIGLVVREACRKFHVGGNYGTEKEICQKQGWFTRARK</sequence>
<evidence type="ECO:0000313" key="1">
    <source>
        <dbReference type="EMBL" id="VYS91325.1"/>
    </source>
</evidence>
<proteinExistence type="predicted"/>
<gene>
    <name evidence="1" type="ORF">AVLFYP127_01837</name>
</gene>
<protein>
    <submittedName>
        <fullName evidence="1">Uncharacterized protein</fullName>
    </submittedName>
</protein>
<dbReference type="RefSeq" id="WP_156328806.1">
    <property type="nucleotide sequence ID" value="NZ_CACRSW010000011.1"/>
</dbReference>
<dbReference type="AlphaFoldDB" id="A0A6N2SI38"/>
<reference evidence="1" key="1">
    <citation type="submission" date="2019-11" db="EMBL/GenBank/DDBJ databases">
        <authorList>
            <person name="Feng L."/>
        </authorList>
    </citation>
    <scope>NUCLEOTIDE SEQUENCE</scope>
    <source>
        <strain evidence="1">AvaginalisLFYP127</strain>
    </source>
</reference>
<dbReference type="EMBL" id="CACRSW010000011">
    <property type="protein sequence ID" value="VYS91325.1"/>
    <property type="molecule type" value="Genomic_DNA"/>
</dbReference>